<name>A0ABY5HKV1_9GAMM</name>
<evidence type="ECO:0000313" key="2">
    <source>
        <dbReference type="Proteomes" id="UP001058461"/>
    </source>
</evidence>
<dbReference type="EMBL" id="CP073347">
    <property type="protein sequence ID" value="UTW12427.1"/>
    <property type="molecule type" value="Genomic_DNA"/>
</dbReference>
<dbReference type="RefSeq" id="WP_255854506.1">
    <property type="nucleotide sequence ID" value="NZ_CP073347.1"/>
</dbReference>
<keyword evidence="2" id="KW-1185">Reference proteome</keyword>
<dbReference type="NCBIfam" id="NF041512">
    <property type="entry name" value="PA2817_fam"/>
    <property type="match status" value="1"/>
</dbReference>
<organism evidence="1 2">
    <name type="scientific">Marinobacterium rhizophilum</name>
    <dbReference type="NCBI Taxonomy" id="420402"/>
    <lineage>
        <taxon>Bacteria</taxon>
        <taxon>Pseudomonadati</taxon>
        <taxon>Pseudomonadota</taxon>
        <taxon>Gammaproteobacteria</taxon>
        <taxon>Oceanospirillales</taxon>
        <taxon>Oceanospirillaceae</taxon>
        <taxon>Marinobacterium</taxon>
    </lineage>
</organism>
<dbReference type="Proteomes" id="UP001058461">
    <property type="component" value="Chromosome"/>
</dbReference>
<accession>A0ABY5HKV1</accession>
<dbReference type="InterPro" id="IPR048156">
    <property type="entry name" value="PA2817-like"/>
</dbReference>
<proteinExistence type="predicted"/>
<sequence length="132" mass="15536">MIADYFQFHLNLLKVASNNLLRHAPFNQDELPENEAEFQQQLLQLVADMEQQRGDYIESGQQILARLVRHYPDLVPLVPRDLFWLFGGELLHFMPDDELDIFQQLDELRHEAEAAGEAFNYEQVRARLLDLK</sequence>
<protein>
    <submittedName>
        <fullName evidence="1">Dehydrogenase</fullName>
    </submittedName>
</protein>
<evidence type="ECO:0000313" key="1">
    <source>
        <dbReference type="EMBL" id="UTW12427.1"/>
    </source>
</evidence>
<reference evidence="1" key="1">
    <citation type="submission" date="2021-04" db="EMBL/GenBank/DDBJ databases">
        <title>Oceanospirillales bacteria with DddD are important DMSP degraders in coastal seawater.</title>
        <authorList>
            <person name="Liu J."/>
        </authorList>
    </citation>
    <scope>NUCLEOTIDE SEQUENCE</scope>
    <source>
        <strain evidence="1">D13-1</strain>
    </source>
</reference>
<gene>
    <name evidence="1" type="ORF">KDW95_01710</name>
</gene>